<feature type="region of interest" description="Disordered" evidence="1">
    <location>
        <begin position="204"/>
        <end position="233"/>
    </location>
</feature>
<comment type="caution">
    <text evidence="2">The sequence shown here is derived from an EMBL/GenBank/DDBJ whole genome shotgun (WGS) entry which is preliminary data.</text>
</comment>
<feature type="compositionally biased region" description="Acidic residues" evidence="1">
    <location>
        <begin position="42"/>
        <end position="52"/>
    </location>
</feature>
<reference evidence="2" key="1">
    <citation type="submission" date="2021-07" db="EMBL/GenBank/DDBJ databases">
        <title>Draft genome of Mortierella alpina, strain LL118, isolated from an aspen leaf litter sample.</title>
        <authorList>
            <person name="Yang S."/>
            <person name="Vinatzer B.A."/>
        </authorList>
    </citation>
    <scope>NUCLEOTIDE SEQUENCE</scope>
    <source>
        <strain evidence="2">LL118</strain>
    </source>
</reference>
<protein>
    <submittedName>
        <fullName evidence="2">Uncharacterized protein</fullName>
    </submittedName>
</protein>
<dbReference type="Proteomes" id="UP000717515">
    <property type="component" value="Unassembled WGS sequence"/>
</dbReference>
<accession>A0A9P7ZZJ9</accession>
<feature type="compositionally biased region" description="Basic and acidic residues" evidence="1">
    <location>
        <begin position="82"/>
        <end position="111"/>
    </location>
</feature>
<dbReference type="EMBL" id="JAIFTL010000380">
    <property type="protein sequence ID" value="KAG9319766.1"/>
    <property type="molecule type" value="Genomic_DNA"/>
</dbReference>
<sequence>MHRSTRFHTLTSPSEEHESELEDMMTDSAIACTPPLDLASDSGDDDDDDYDSLTDARLAAPLTPRSSFSQPVSILHHRKRKDSQEHGAVFDRRPRQHDAEPSADSGLDHHRNGAQGRRPTVSFDLDEAPSPPEPLLERTPKTSSVCHDDNEDDEDDGRDNFVDAVNSPTESDPLAATGSMPPANPDTQEQLLLTELALRRVSIAPTTDGGRDEAIPTAGEQHGEQASAVAHVENSPPQETILDHILHECAPQDMLVALVDRPLEMQALVAMHSDFFGLVNSSLSKTARDRFKALLFLPRTDLSDREWMGAIVELLCSLPPCLLEKFKGIVGWIGPDGDEDEDENVLWGEDEYGCRDASFEQVQIKWLRDLEDFSLETFKRCYPQFIANARERLQGRRMSHGGDQRDQYLIFCETLQLSRKELPCDNAWTRRIMGCLEKHPELVLQLKEIVAYEVGYDV</sequence>
<dbReference type="AlphaFoldDB" id="A0A9P7ZZJ9"/>
<evidence type="ECO:0000313" key="2">
    <source>
        <dbReference type="EMBL" id="KAG9319766.1"/>
    </source>
</evidence>
<feature type="region of interest" description="Disordered" evidence="1">
    <location>
        <begin position="1"/>
        <end position="186"/>
    </location>
</feature>
<gene>
    <name evidence="2" type="ORF">KVV02_001169</name>
</gene>
<evidence type="ECO:0000313" key="3">
    <source>
        <dbReference type="Proteomes" id="UP000717515"/>
    </source>
</evidence>
<evidence type="ECO:0000256" key="1">
    <source>
        <dbReference type="SAM" id="MobiDB-lite"/>
    </source>
</evidence>
<organism evidence="2 3">
    <name type="scientific">Mortierella alpina</name>
    <name type="common">Oleaginous fungus</name>
    <name type="synonym">Mortierella renispora</name>
    <dbReference type="NCBI Taxonomy" id="64518"/>
    <lineage>
        <taxon>Eukaryota</taxon>
        <taxon>Fungi</taxon>
        <taxon>Fungi incertae sedis</taxon>
        <taxon>Mucoromycota</taxon>
        <taxon>Mortierellomycotina</taxon>
        <taxon>Mortierellomycetes</taxon>
        <taxon>Mortierellales</taxon>
        <taxon>Mortierellaceae</taxon>
        <taxon>Mortierella</taxon>
    </lineage>
</organism>
<name>A0A9P7ZZJ9_MORAP</name>
<proteinExistence type="predicted"/>